<evidence type="ECO:0000313" key="1">
    <source>
        <dbReference type="EMBL" id="ACL04321.1"/>
    </source>
</evidence>
<dbReference type="Proteomes" id="UP000000739">
    <property type="component" value="Chromosome"/>
</dbReference>
<dbReference type="HOGENOM" id="CLU_1254243_0_0_7"/>
<keyword evidence="2" id="KW-1185">Reference proteome</keyword>
<protein>
    <recommendedName>
        <fullName evidence="3">Tetratricopeptide repeat protein</fullName>
    </recommendedName>
</protein>
<sequence>MPLVLAALLFNPTMGLANCEEARTMAAQAQAFFEMQPQNSLELLGKAHQLCPTDYAIQYNLGLALYLTNKPGESYKVWAALAMRHADSKLLVNLGWLALELGRPEEAEEWRKKSEEHNASDPNAVALHVEILFALNRPKEALDIAALNKGRVPFNISRHHLEKVTAGIRQTYEDGDKSEAADQLRDAIREYPEIKKLQSARDLMRILFFDRKVEMSGEEK</sequence>
<dbReference type="EMBL" id="CP001322">
    <property type="protein sequence ID" value="ACL04321.1"/>
    <property type="molecule type" value="Genomic_DNA"/>
</dbReference>
<dbReference type="PANTHER" id="PTHR12558:SF13">
    <property type="entry name" value="CELL DIVISION CYCLE PROTEIN 27 HOMOLOG"/>
    <property type="match status" value="1"/>
</dbReference>
<dbReference type="eggNOG" id="COG0457">
    <property type="taxonomic scope" value="Bacteria"/>
</dbReference>
<dbReference type="AlphaFoldDB" id="B8FIT0"/>
<proteinExistence type="predicted"/>
<evidence type="ECO:0000313" key="2">
    <source>
        <dbReference type="Proteomes" id="UP000000739"/>
    </source>
</evidence>
<dbReference type="RefSeq" id="WP_015947392.1">
    <property type="nucleotide sequence ID" value="NC_011768.1"/>
</dbReference>
<evidence type="ECO:0008006" key="3">
    <source>
        <dbReference type="Google" id="ProtNLM"/>
    </source>
</evidence>
<dbReference type="InterPro" id="IPR011990">
    <property type="entry name" value="TPR-like_helical_dom_sf"/>
</dbReference>
<organism evidence="1 2">
    <name type="scientific">Desulfatibacillum aliphaticivorans</name>
    <dbReference type="NCBI Taxonomy" id="218208"/>
    <lineage>
        <taxon>Bacteria</taxon>
        <taxon>Pseudomonadati</taxon>
        <taxon>Thermodesulfobacteriota</taxon>
        <taxon>Desulfobacteria</taxon>
        <taxon>Desulfobacterales</taxon>
        <taxon>Desulfatibacillaceae</taxon>
        <taxon>Desulfatibacillum</taxon>
    </lineage>
</organism>
<reference evidence="1 2" key="1">
    <citation type="journal article" date="2012" name="Environ. Microbiol.">
        <title>The genome sequence of Desulfatibacillum alkenivorans AK-01: a blueprint for anaerobic alkane oxidation.</title>
        <authorList>
            <person name="Callaghan A.V."/>
            <person name="Morris B.E."/>
            <person name="Pereira I.A."/>
            <person name="McInerney M.J."/>
            <person name="Austin R.N."/>
            <person name="Groves J.T."/>
            <person name="Kukor J.J."/>
            <person name="Suflita J.M."/>
            <person name="Young L.Y."/>
            <person name="Zylstra G.J."/>
            <person name="Wawrik B."/>
        </authorList>
    </citation>
    <scope>NUCLEOTIDE SEQUENCE [LARGE SCALE GENOMIC DNA]</scope>
    <source>
        <strain evidence="1 2">AK-01</strain>
    </source>
</reference>
<dbReference type="SUPFAM" id="SSF48452">
    <property type="entry name" value="TPR-like"/>
    <property type="match status" value="1"/>
</dbReference>
<dbReference type="Gene3D" id="1.25.40.10">
    <property type="entry name" value="Tetratricopeptide repeat domain"/>
    <property type="match status" value="1"/>
</dbReference>
<name>B8FIT0_DESAL</name>
<dbReference type="KEGG" id="dal:Dalk_2628"/>
<accession>B8FIT0</accession>
<gene>
    <name evidence="1" type="ordered locus">Dalk_2628</name>
</gene>
<dbReference type="PANTHER" id="PTHR12558">
    <property type="entry name" value="CELL DIVISION CYCLE 16,23,27"/>
    <property type="match status" value="1"/>
</dbReference>